<dbReference type="InterPro" id="IPR004839">
    <property type="entry name" value="Aminotransferase_I/II_large"/>
</dbReference>
<dbReference type="Gene3D" id="3.40.640.10">
    <property type="entry name" value="Type I PLP-dependent aspartate aminotransferase-like (Major domain)"/>
    <property type="match status" value="1"/>
</dbReference>
<feature type="region of interest" description="Disordered" evidence="6">
    <location>
        <begin position="1"/>
        <end position="21"/>
    </location>
</feature>
<dbReference type="CDD" id="cd00609">
    <property type="entry name" value="AAT_like"/>
    <property type="match status" value="1"/>
</dbReference>
<dbReference type="SUPFAM" id="SSF53383">
    <property type="entry name" value="PLP-dependent transferases"/>
    <property type="match status" value="1"/>
</dbReference>
<evidence type="ECO:0000256" key="3">
    <source>
        <dbReference type="ARBA" id="ARBA00023015"/>
    </source>
</evidence>
<comment type="caution">
    <text evidence="8">The sequence shown here is derived from an EMBL/GenBank/DDBJ whole genome shotgun (WGS) entry which is preliminary data.</text>
</comment>
<dbReference type="SUPFAM" id="SSF46785">
    <property type="entry name" value="Winged helix' DNA-binding domain"/>
    <property type="match status" value="1"/>
</dbReference>
<name>A0ABV6AGC8_9HYPH</name>
<comment type="similarity">
    <text evidence="1">In the C-terminal section; belongs to the class-I pyridoxal-phosphate-dependent aminotransferase family.</text>
</comment>
<dbReference type="InterPro" id="IPR051446">
    <property type="entry name" value="HTH_trans_reg/aminotransferase"/>
</dbReference>
<dbReference type="InterPro" id="IPR000524">
    <property type="entry name" value="Tscrpt_reg_HTH_GntR"/>
</dbReference>
<dbReference type="PANTHER" id="PTHR46577:SF1">
    <property type="entry name" value="HTH-TYPE TRANSCRIPTIONAL REGULATORY PROTEIN GABR"/>
    <property type="match status" value="1"/>
</dbReference>
<dbReference type="InterPro" id="IPR036388">
    <property type="entry name" value="WH-like_DNA-bd_sf"/>
</dbReference>
<dbReference type="InterPro" id="IPR036390">
    <property type="entry name" value="WH_DNA-bd_sf"/>
</dbReference>
<sequence>MTPKGRREGLSSAFRPSIDPSSAAPLPRQLYLSLRNAIAEGRLPAGQRLPSTRLASVEWKISRGVITEAYEILIAEGFAVARHGSGTYVASSIPDDAARIDRPGAEGAYPVRRGVSDAATAILTRGPSLEPQTALPFVTGRIAHDERTARLLNRIAVRHMNYAFEGYGDIQGEKALRAAISAHLAVSRGVRCTAEQVFITAGTQQALDLAFRVLMTPGDMAVVEDPCYPPARQCLALNGINVVGLPVDRDGIDMEKLTAGAIRPPKAFYVTPSNQYPVGSVLSLPRRLGLLAYAKENSCWIVEDDYDSEFRYQGHPIASLHGLDKADRVLYTGTFSKALLPSLRIGYLVVPTDLVTAFRAVRPAVDRCPPTFQQRVIADFLEEGYFPAHLRRLRERLRLSRDLLASLLTQRMAEHLEVLLPDQGINLTVRSTGTWRDDTAVSSAALERGVVVMPLSRMNVISTDTSRLLLGFSALSEQEADIGTRLLAEVFSRTASFETLQPG</sequence>
<dbReference type="GO" id="GO:0008483">
    <property type="term" value="F:transaminase activity"/>
    <property type="evidence" value="ECO:0007669"/>
    <property type="project" value="UniProtKB-KW"/>
</dbReference>
<feature type="domain" description="HTH gntR-type" evidence="7">
    <location>
        <begin position="24"/>
        <end position="92"/>
    </location>
</feature>
<dbReference type="PROSITE" id="PS50949">
    <property type="entry name" value="HTH_GNTR"/>
    <property type="match status" value="1"/>
</dbReference>
<accession>A0ABV6AGC8</accession>
<gene>
    <name evidence="8" type="ORF">ACFFP0_05960</name>
</gene>
<keyword evidence="2" id="KW-0663">Pyridoxal phosphate</keyword>
<dbReference type="PANTHER" id="PTHR46577">
    <property type="entry name" value="HTH-TYPE TRANSCRIPTIONAL REGULATORY PROTEIN GABR"/>
    <property type="match status" value="1"/>
</dbReference>
<dbReference type="Gene3D" id="1.10.10.10">
    <property type="entry name" value="Winged helix-like DNA-binding domain superfamily/Winged helix DNA-binding domain"/>
    <property type="match status" value="1"/>
</dbReference>
<keyword evidence="8" id="KW-0808">Transferase</keyword>
<protein>
    <submittedName>
        <fullName evidence="8">PLP-dependent aminotransferase family protein</fullName>
    </submittedName>
</protein>
<dbReference type="Proteomes" id="UP001589692">
    <property type="component" value="Unassembled WGS sequence"/>
</dbReference>
<dbReference type="Pfam" id="PF00392">
    <property type="entry name" value="GntR"/>
    <property type="match status" value="1"/>
</dbReference>
<evidence type="ECO:0000256" key="2">
    <source>
        <dbReference type="ARBA" id="ARBA00022898"/>
    </source>
</evidence>
<dbReference type="Pfam" id="PF00155">
    <property type="entry name" value="Aminotran_1_2"/>
    <property type="match status" value="1"/>
</dbReference>
<evidence type="ECO:0000259" key="7">
    <source>
        <dbReference type="PROSITE" id="PS50949"/>
    </source>
</evidence>
<dbReference type="InterPro" id="IPR015421">
    <property type="entry name" value="PyrdxlP-dep_Trfase_major"/>
</dbReference>
<keyword evidence="3" id="KW-0805">Transcription regulation</keyword>
<reference evidence="8 9" key="1">
    <citation type="submission" date="2024-09" db="EMBL/GenBank/DDBJ databases">
        <authorList>
            <person name="Sun Q."/>
            <person name="Mori K."/>
        </authorList>
    </citation>
    <scope>NUCLEOTIDE SEQUENCE [LARGE SCALE GENOMIC DNA]</scope>
    <source>
        <strain evidence="8 9">TBRC 4938</strain>
    </source>
</reference>
<evidence type="ECO:0000256" key="4">
    <source>
        <dbReference type="ARBA" id="ARBA00023125"/>
    </source>
</evidence>
<evidence type="ECO:0000313" key="9">
    <source>
        <dbReference type="Proteomes" id="UP001589692"/>
    </source>
</evidence>
<evidence type="ECO:0000313" key="8">
    <source>
        <dbReference type="EMBL" id="MFB9948385.1"/>
    </source>
</evidence>
<evidence type="ECO:0000256" key="6">
    <source>
        <dbReference type="SAM" id="MobiDB-lite"/>
    </source>
</evidence>
<dbReference type="EMBL" id="JBHMAA010000008">
    <property type="protein sequence ID" value="MFB9948385.1"/>
    <property type="molecule type" value="Genomic_DNA"/>
</dbReference>
<keyword evidence="4" id="KW-0238">DNA-binding</keyword>
<dbReference type="RefSeq" id="WP_377257612.1">
    <property type="nucleotide sequence ID" value="NZ_JBHMAA010000008.1"/>
</dbReference>
<dbReference type="CDD" id="cd07377">
    <property type="entry name" value="WHTH_GntR"/>
    <property type="match status" value="1"/>
</dbReference>
<organism evidence="8 9">
    <name type="scientific">Rhizobium puerariae</name>
    <dbReference type="NCBI Taxonomy" id="1585791"/>
    <lineage>
        <taxon>Bacteria</taxon>
        <taxon>Pseudomonadati</taxon>
        <taxon>Pseudomonadota</taxon>
        <taxon>Alphaproteobacteria</taxon>
        <taxon>Hyphomicrobiales</taxon>
        <taxon>Rhizobiaceae</taxon>
        <taxon>Rhizobium/Agrobacterium group</taxon>
        <taxon>Rhizobium</taxon>
    </lineage>
</organism>
<keyword evidence="5" id="KW-0804">Transcription</keyword>
<proteinExistence type="inferred from homology"/>
<keyword evidence="8" id="KW-0032">Aminotransferase</keyword>
<evidence type="ECO:0000256" key="5">
    <source>
        <dbReference type="ARBA" id="ARBA00023163"/>
    </source>
</evidence>
<dbReference type="SMART" id="SM00345">
    <property type="entry name" value="HTH_GNTR"/>
    <property type="match status" value="1"/>
</dbReference>
<dbReference type="InterPro" id="IPR015424">
    <property type="entry name" value="PyrdxlP-dep_Trfase"/>
</dbReference>
<keyword evidence="9" id="KW-1185">Reference proteome</keyword>
<evidence type="ECO:0000256" key="1">
    <source>
        <dbReference type="ARBA" id="ARBA00005384"/>
    </source>
</evidence>